<feature type="domain" description="PEGA" evidence="2">
    <location>
        <begin position="144"/>
        <end position="210"/>
    </location>
</feature>
<keyword evidence="1" id="KW-1133">Transmembrane helix</keyword>
<keyword evidence="1" id="KW-0472">Membrane</keyword>
<dbReference type="InterPro" id="IPR011990">
    <property type="entry name" value="TPR-like_helical_dom_sf"/>
</dbReference>
<dbReference type="SUPFAM" id="SSF48452">
    <property type="entry name" value="TPR-like"/>
    <property type="match status" value="1"/>
</dbReference>
<reference evidence="3 4" key="1">
    <citation type="submission" date="2015-09" db="EMBL/GenBank/DDBJ databases">
        <title>Sorangium comparison.</title>
        <authorList>
            <person name="Zaburannyi N."/>
            <person name="Bunk B."/>
            <person name="Overmann J."/>
            <person name="Mueller R."/>
        </authorList>
    </citation>
    <scope>NUCLEOTIDE SEQUENCE [LARGE SCALE GENOMIC DNA]</scope>
    <source>
        <strain evidence="3 4">So ceGT47</strain>
    </source>
</reference>
<gene>
    <name evidence="3" type="ORF">SOCEGT47_011700</name>
</gene>
<evidence type="ECO:0000313" key="4">
    <source>
        <dbReference type="Proteomes" id="UP000295781"/>
    </source>
</evidence>
<sequence length="369" mass="38437">MCGALGEESGSDDMMATRVAAVTWCTLAALVVPALAHAQGDSARVPAAETDGERAAPWFQEGLRAADETRWADAEAAYLKAWAITKTFDVAGNLGVVELKLGKPRQAAIYLAFSLRKAPPSTKAAKLDRLRRLIEQAKKLIGVVRARVTPPDAEVLVDGKPLPVEETAEEIFLEPGTHRITARRGGYIEGEKVVTVAAGTAQEVTLALAERPAATAAMPPATVLPTPSGATPAARVDVVPEARRSWVPVIALGAASAVGLGVAVGFTLAANAASADASRQRAMLRHAGGGCVDVPAEYGHLCSNVRDSASRLELRTRAATVAYVTSGALAMGAMAYALWPSARTATFRGIHASPEVSPGHAGIVMRGVW</sequence>
<feature type="transmembrane region" description="Helical" evidence="1">
    <location>
        <begin position="320"/>
        <end position="339"/>
    </location>
</feature>
<protein>
    <recommendedName>
        <fullName evidence="2">PEGA domain-containing protein</fullName>
    </recommendedName>
</protein>
<organism evidence="3 4">
    <name type="scientific">Sorangium cellulosum</name>
    <name type="common">Polyangium cellulosum</name>
    <dbReference type="NCBI Taxonomy" id="56"/>
    <lineage>
        <taxon>Bacteria</taxon>
        <taxon>Pseudomonadati</taxon>
        <taxon>Myxococcota</taxon>
        <taxon>Polyangia</taxon>
        <taxon>Polyangiales</taxon>
        <taxon>Polyangiaceae</taxon>
        <taxon>Sorangium</taxon>
    </lineage>
</organism>
<dbReference type="Proteomes" id="UP000295781">
    <property type="component" value="Chromosome"/>
</dbReference>
<evidence type="ECO:0000313" key="3">
    <source>
        <dbReference type="EMBL" id="AUX20697.1"/>
    </source>
</evidence>
<proteinExistence type="predicted"/>
<dbReference type="InterPro" id="IPR013229">
    <property type="entry name" value="PEGA"/>
</dbReference>
<dbReference type="AlphaFoldDB" id="A0A4P2PVE4"/>
<accession>A0A4P2PVE4</accession>
<dbReference type="Pfam" id="PF08308">
    <property type="entry name" value="PEGA"/>
    <property type="match status" value="1"/>
</dbReference>
<dbReference type="EMBL" id="CP012670">
    <property type="protein sequence ID" value="AUX20697.1"/>
    <property type="molecule type" value="Genomic_DNA"/>
</dbReference>
<feature type="transmembrane region" description="Helical" evidence="1">
    <location>
        <begin position="246"/>
        <end position="273"/>
    </location>
</feature>
<evidence type="ECO:0000256" key="1">
    <source>
        <dbReference type="SAM" id="Phobius"/>
    </source>
</evidence>
<name>A0A4P2PVE4_SORCE</name>
<keyword evidence="1" id="KW-0812">Transmembrane</keyword>
<evidence type="ECO:0000259" key="2">
    <source>
        <dbReference type="Pfam" id="PF08308"/>
    </source>
</evidence>